<reference evidence="11 12" key="1">
    <citation type="submission" date="2016-07" db="EMBL/GenBank/DDBJ databases">
        <title>Pervasive Adenine N6-methylation of Active Genes in Fungi.</title>
        <authorList>
            <consortium name="DOE Joint Genome Institute"/>
            <person name="Mondo S.J."/>
            <person name="Dannebaum R.O."/>
            <person name="Kuo R.C."/>
            <person name="Labutti K."/>
            <person name="Haridas S."/>
            <person name="Kuo A."/>
            <person name="Salamov A."/>
            <person name="Ahrendt S.R."/>
            <person name="Lipzen A."/>
            <person name="Sullivan W."/>
            <person name="Andreopoulos W.B."/>
            <person name="Clum A."/>
            <person name="Lindquist E."/>
            <person name="Daum C."/>
            <person name="Ramamoorthy G.K."/>
            <person name="Gryganskyi A."/>
            <person name="Culley D."/>
            <person name="Magnuson J.K."/>
            <person name="James T.Y."/>
            <person name="O'Malley M.A."/>
            <person name="Stajich J.E."/>
            <person name="Spatafora J.W."/>
            <person name="Visel A."/>
            <person name="Grigoriev I.V."/>
        </authorList>
    </citation>
    <scope>NUCLEOTIDE SEQUENCE [LARGE SCALE GENOMIC DNA]</scope>
    <source>
        <strain evidence="11 12">NRRL 3301</strain>
    </source>
</reference>
<dbReference type="EMBL" id="MCGT01000008">
    <property type="protein sequence ID" value="ORX57479.1"/>
    <property type="molecule type" value="Genomic_DNA"/>
</dbReference>
<dbReference type="Proteomes" id="UP000242146">
    <property type="component" value="Unassembled WGS sequence"/>
</dbReference>
<dbReference type="SUPFAM" id="SSF47473">
    <property type="entry name" value="EF-hand"/>
    <property type="match status" value="1"/>
</dbReference>
<dbReference type="InterPro" id="IPR002048">
    <property type="entry name" value="EF_hand_dom"/>
</dbReference>
<keyword evidence="6" id="KW-0809">Transit peptide</keyword>
<evidence type="ECO:0000256" key="9">
    <source>
        <dbReference type="SAM" id="Phobius"/>
    </source>
</evidence>
<protein>
    <submittedName>
        <fullName evidence="11">Nucleotide-binding domain-containing protein</fullName>
    </submittedName>
</protein>
<evidence type="ECO:0000313" key="11">
    <source>
        <dbReference type="EMBL" id="ORX57479.1"/>
    </source>
</evidence>
<dbReference type="PROSITE" id="PS00018">
    <property type="entry name" value="EF_HAND_1"/>
    <property type="match status" value="2"/>
</dbReference>
<keyword evidence="3" id="KW-0285">Flavoprotein</keyword>
<organism evidence="11 12">
    <name type="scientific">Hesseltinella vesiculosa</name>
    <dbReference type="NCBI Taxonomy" id="101127"/>
    <lineage>
        <taxon>Eukaryota</taxon>
        <taxon>Fungi</taxon>
        <taxon>Fungi incertae sedis</taxon>
        <taxon>Mucoromycota</taxon>
        <taxon>Mucoromycotina</taxon>
        <taxon>Mucoromycetes</taxon>
        <taxon>Mucorales</taxon>
        <taxon>Cunninghamellaceae</taxon>
        <taxon>Hesseltinella</taxon>
    </lineage>
</organism>
<evidence type="ECO:0000256" key="2">
    <source>
        <dbReference type="ARBA" id="ARBA00005272"/>
    </source>
</evidence>
<comment type="subcellular location">
    <subcellularLocation>
        <location evidence="1">Mitochondrion inner membrane</location>
        <topology evidence="1">Peripheral membrane protein</topology>
        <orientation evidence="1">Intermembrane side</orientation>
    </subcellularLocation>
</comment>
<dbReference type="PRINTS" id="PR00368">
    <property type="entry name" value="FADPNR"/>
</dbReference>
<dbReference type="Pfam" id="PF07992">
    <property type="entry name" value="Pyr_redox_2"/>
    <property type="match status" value="1"/>
</dbReference>
<evidence type="ECO:0000256" key="1">
    <source>
        <dbReference type="ARBA" id="ARBA00004137"/>
    </source>
</evidence>
<feature type="transmembrane region" description="Helical" evidence="9">
    <location>
        <begin position="42"/>
        <end position="60"/>
    </location>
</feature>
<evidence type="ECO:0000256" key="3">
    <source>
        <dbReference type="ARBA" id="ARBA00022630"/>
    </source>
</evidence>
<dbReference type="InterPro" id="IPR018247">
    <property type="entry name" value="EF_Hand_1_Ca_BS"/>
</dbReference>
<keyword evidence="9" id="KW-0472">Membrane</keyword>
<keyword evidence="9" id="KW-1133">Transmembrane helix</keyword>
<sequence>MAMNRLQPLLLQAAKRPTAIRPVLQRPACVFYSTTKRQKLRWFGRVVTLSALVGGAYVVYSLRSDLEYRSDGNAIESKVNPLALHPERGGAKNLPIVSHQLDDYVMEKSKPRLVIIGSGWGAVSLVKNLDKEKYNVTVVSENNYFLFTPLLPSATVGTLEIRSLLEPVRKIVARVCGHFLEGKAVDVDVANKLVEIQHMSGEEGSNFYVPYDHLVIAVGSTSISKGVQGIEHTFQLKSVADARAIRKRILQNLEQACLPTTTPEERKRLLSFVIIGGGPTGSEVAAEINDMIQEDLPKWFPRSLKDEVQVTLVQSRDHILNTYDSEISKYAEERFRRDKINVITNARVETIEKDKVVYRSKGSGDPDQPERHEVPQGFCLWATGIDMTPFARQLANHLGSQTHSRVLQTDTHLRLDGVEKGSIFALGDCASIRNPKLCDRIIDIFEKADLNHDGYLDMDEFNEVVRRLSRRYPLSKEHLRYIWAHFEDYDADHNGKLDVQELRTMLKDVDSKMTHLPATAQVASQQGQYLAKYFNALTKYHGDAEKVDTDLGAFDYHHMGSLSYIGNTAVGEFNLGGDSHFKMLGGLWALYLWRSVYWSEQVSLRTRLNLSIDWTRLMLAGRDISSF</sequence>
<dbReference type="GO" id="GO:0003954">
    <property type="term" value="F:NADH dehydrogenase activity"/>
    <property type="evidence" value="ECO:0007669"/>
    <property type="project" value="InterPro"/>
</dbReference>
<keyword evidence="12" id="KW-1185">Reference proteome</keyword>
<dbReference type="GO" id="GO:0005743">
    <property type="term" value="C:mitochondrial inner membrane"/>
    <property type="evidence" value="ECO:0007669"/>
    <property type="project" value="UniProtKB-SubCell"/>
</dbReference>
<dbReference type="InterPro" id="IPR036188">
    <property type="entry name" value="FAD/NAD-bd_sf"/>
</dbReference>
<evidence type="ECO:0000256" key="8">
    <source>
        <dbReference type="ARBA" id="ARBA00023027"/>
    </source>
</evidence>
<dbReference type="Pfam" id="PF22366">
    <property type="entry name" value="NDH2_C"/>
    <property type="match status" value="1"/>
</dbReference>
<dbReference type="GO" id="GO:0005509">
    <property type="term" value="F:calcium ion binding"/>
    <property type="evidence" value="ECO:0007669"/>
    <property type="project" value="InterPro"/>
</dbReference>
<dbReference type="CDD" id="cd00051">
    <property type="entry name" value="EFh"/>
    <property type="match status" value="1"/>
</dbReference>
<evidence type="ECO:0000256" key="6">
    <source>
        <dbReference type="ARBA" id="ARBA00022946"/>
    </source>
</evidence>
<comment type="caution">
    <text evidence="11">The sequence shown here is derived from an EMBL/GenBank/DDBJ whole genome shotgun (WGS) entry which is preliminary data.</text>
</comment>
<feature type="domain" description="EF-hand" evidence="10">
    <location>
        <begin position="477"/>
        <end position="512"/>
    </location>
</feature>
<dbReference type="PROSITE" id="PS50222">
    <property type="entry name" value="EF_HAND_2"/>
    <property type="match status" value="2"/>
</dbReference>
<evidence type="ECO:0000259" key="10">
    <source>
        <dbReference type="PROSITE" id="PS50222"/>
    </source>
</evidence>
<dbReference type="OrthoDB" id="3244603at2759"/>
<dbReference type="STRING" id="101127.A0A1X2GMU1"/>
<dbReference type="InterPro" id="IPR054585">
    <property type="entry name" value="NDH2-like_C"/>
</dbReference>
<evidence type="ECO:0000256" key="7">
    <source>
        <dbReference type="ARBA" id="ARBA00023002"/>
    </source>
</evidence>
<dbReference type="SUPFAM" id="SSF51905">
    <property type="entry name" value="FAD/NAD(P)-binding domain"/>
    <property type="match status" value="2"/>
</dbReference>
<dbReference type="PANTHER" id="PTHR43706">
    <property type="entry name" value="NADH DEHYDROGENASE"/>
    <property type="match status" value="1"/>
</dbReference>
<dbReference type="InterPro" id="IPR011992">
    <property type="entry name" value="EF-hand-dom_pair"/>
</dbReference>
<gene>
    <name evidence="11" type="ORF">DM01DRAFT_1334096</name>
</gene>
<keyword evidence="5" id="KW-0106">Calcium</keyword>
<keyword evidence="9" id="KW-0812">Transmembrane</keyword>
<dbReference type="Gene3D" id="3.50.50.100">
    <property type="match status" value="2"/>
</dbReference>
<dbReference type="Pfam" id="PF13499">
    <property type="entry name" value="EF-hand_7"/>
    <property type="match status" value="1"/>
</dbReference>
<dbReference type="SMART" id="SM00054">
    <property type="entry name" value="EFh"/>
    <property type="match status" value="2"/>
</dbReference>
<feature type="domain" description="EF-hand" evidence="10">
    <location>
        <begin position="436"/>
        <end position="471"/>
    </location>
</feature>
<dbReference type="PANTHER" id="PTHR43706:SF50">
    <property type="entry name" value="NADH DEHYDROGENASE (UBIQUINONE)-RELATED"/>
    <property type="match status" value="1"/>
</dbReference>
<evidence type="ECO:0000256" key="4">
    <source>
        <dbReference type="ARBA" id="ARBA00022827"/>
    </source>
</evidence>
<evidence type="ECO:0000256" key="5">
    <source>
        <dbReference type="ARBA" id="ARBA00022837"/>
    </source>
</evidence>
<evidence type="ECO:0000313" key="12">
    <source>
        <dbReference type="Proteomes" id="UP000242146"/>
    </source>
</evidence>
<name>A0A1X2GMU1_9FUNG</name>
<dbReference type="InterPro" id="IPR045024">
    <property type="entry name" value="NDH-2"/>
</dbReference>
<accession>A0A1X2GMU1</accession>
<keyword evidence="4" id="KW-0274">FAD</keyword>
<dbReference type="AlphaFoldDB" id="A0A1X2GMU1"/>
<proteinExistence type="inferred from homology"/>
<comment type="similarity">
    <text evidence="2">Belongs to the NADH dehydrogenase family.</text>
</comment>
<dbReference type="InterPro" id="IPR023753">
    <property type="entry name" value="FAD/NAD-binding_dom"/>
</dbReference>
<keyword evidence="7" id="KW-0560">Oxidoreductase</keyword>
<keyword evidence="8" id="KW-0520">NAD</keyword>